<evidence type="ECO:0000313" key="8">
    <source>
        <dbReference type="Proteomes" id="UP000595197"/>
    </source>
</evidence>
<name>A0ABX7B1L4_9PROT</name>
<comment type="subcellular location">
    <subcellularLocation>
        <location evidence="1">Cell membrane</location>
        <topology evidence="1">Multi-pass membrane protein</topology>
    </subcellularLocation>
</comment>
<feature type="transmembrane region" description="Helical" evidence="6">
    <location>
        <begin position="336"/>
        <end position="356"/>
    </location>
</feature>
<feature type="transmembrane region" description="Helical" evidence="6">
    <location>
        <begin position="278"/>
        <end position="297"/>
    </location>
</feature>
<dbReference type="EMBL" id="CP067420">
    <property type="protein sequence ID" value="QQP88023.1"/>
    <property type="molecule type" value="Genomic_DNA"/>
</dbReference>
<keyword evidence="8" id="KW-1185">Reference proteome</keyword>
<evidence type="ECO:0000256" key="2">
    <source>
        <dbReference type="ARBA" id="ARBA00022475"/>
    </source>
</evidence>
<proteinExistence type="predicted"/>
<evidence type="ECO:0000256" key="6">
    <source>
        <dbReference type="SAM" id="Phobius"/>
    </source>
</evidence>
<evidence type="ECO:0000313" key="7">
    <source>
        <dbReference type="EMBL" id="QQP88023.1"/>
    </source>
</evidence>
<keyword evidence="5 6" id="KW-0472">Membrane</keyword>
<reference evidence="7" key="1">
    <citation type="submission" date="2021-02" db="EMBL/GenBank/DDBJ databases">
        <title>Skermanella TT6 skin isolate.</title>
        <authorList>
            <person name="Lee K."/>
            <person name="Ganzorig M."/>
        </authorList>
    </citation>
    <scope>NUCLEOTIDE SEQUENCE</scope>
    <source>
        <strain evidence="7">TT6</strain>
    </source>
</reference>
<dbReference type="RefSeq" id="WP_201072391.1">
    <property type="nucleotide sequence ID" value="NZ_CP067420.1"/>
</dbReference>
<evidence type="ECO:0000256" key="4">
    <source>
        <dbReference type="ARBA" id="ARBA00022989"/>
    </source>
</evidence>
<dbReference type="Pfam" id="PF03739">
    <property type="entry name" value="LptF_LptG"/>
    <property type="match status" value="1"/>
</dbReference>
<protein>
    <submittedName>
        <fullName evidence="7">LPS export ABC transporter permease LptF</fullName>
    </submittedName>
</protein>
<keyword evidence="4 6" id="KW-1133">Transmembrane helix</keyword>
<organism evidence="7 8">
    <name type="scientific">Skermanella cutis</name>
    <dbReference type="NCBI Taxonomy" id="2775420"/>
    <lineage>
        <taxon>Bacteria</taxon>
        <taxon>Pseudomonadati</taxon>
        <taxon>Pseudomonadota</taxon>
        <taxon>Alphaproteobacteria</taxon>
        <taxon>Rhodospirillales</taxon>
        <taxon>Azospirillaceae</taxon>
        <taxon>Skermanella</taxon>
    </lineage>
</organism>
<dbReference type="InterPro" id="IPR005495">
    <property type="entry name" value="LptG/LptF_permease"/>
</dbReference>
<accession>A0ABX7B1L4</accession>
<dbReference type="PANTHER" id="PTHR33529">
    <property type="entry name" value="SLR0882 PROTEIN-RELATED"/>
    <property type="match status" value="1"/>
</dbReference>
<gene>
    <name evidence="7" type="primary">lptF</name>
    <name evidence="7" type="ORF">IGS68_18390</name>
</gene>
<feature type="transmembrane region" description="Helical" evidence="6">
    <location>
        <begin position="7"/>
        <end position="29"/>
    </location>
</feature>
<keyword evidence="3 6" id="KW-0812">Transmembrane</keyword>
<feature type="transmembrane region" description="Helical" evidence="6">
    <location>
        <begin position="49"/>
        <end position="77"/>
    </location>
</feature>
<evidence type="ECO:0000256" key="1">
    <source>
        <dbReference type="ARBA" id="ARBA00004651"/>
    </source>
</evidence>
<sequence>MKRLTLYLFRHLAVATVFVTAGLTLVIWLTQSLRLLEIVVDGGAPVYLFLQLMVVTLPTFLSIVLPISLLAAVLFTYNRLTMDSELVVMRSAGLGPWGLAKPALILALLVTMMGYGLTLYLAPVAHRELSRLESLARSEFSTVFLREGVFNEAGDGVTVYVRRRMPDGELQGLLIHDTRVPGKPVTINADRGMTVEGEAGTRVVVFDGNRQEVDLATGRMSQLYFDRYAVDLRIFEKQFAERVPDARERSTADLMHAADDPDLLPFRSRLTAELHQRYTSPIFALGFTMMGVAILLVGEFNRRGQSRRIVAAVAGVLVLQSAALGITNLAVNNNAFIPLLYVVAAVPLAVGAFLMIGQRLRGSRGISRFQPTAG</sequence>
<evidence type="ECO:0000256" key="3">
    <source>
        <dbReference type="ARBA" id="ARBA00022692"/>
    </source>
</evidence>
<dbReference type="Proteomes" id="UP000595197">
    <property type="component" value="Chromosome"/>
</dbReference>
<keyword evidence="2" id="KW-1003">Cell membrane</keyword>
<dbReference type="PANTHER" id="PTHR33529:SF6">
    <property type="entry name" value="YJGP_YJGQ FAMILY PERMEASE"/>
    <property type="match status" value="1"/>
</dbReference>
<feature type="transmembrane region" description="Helical" evidence="6">
    <location>
        <begin position="309"/>
        <end position="330"/>
    </location>
</feature>
<dbReference type="InterPro" id="IPR030922">
    <property type="entry name" value="LptF"/>
</dbReference>
<feature type="transmembrane region" description="Helical" evidence="6">
    <location>
        <begin position="98"/>
        <end position="122"/>
    </location>
</feature>
<evidence type="ECO:0000256" key="5">
    <source>
        <dbReference type="ARBA" id="ARBA00023136"/>
    </source>
</evidence>
<dbReference type="NCBIfam" id="TIGR04407">
    <property type="entry name" value="LptF_YjgP"/>
    <property type="match status" value="1"/>
</dbReference>